<dbReference type="GO" id="GO:0016780">
    <property type="term" value="F:phosphotransferase activity, for other substituted phosphate groups"/>
    <property type="evidence" value="ECO:0007669"/>
    <property type="project" value="TreeGrafter"/>
</dbReference>
<feature type="transmembrane region" description="Helical" evidence="3">
    <location>
        <begin position="12"/>
        <end position="32"/>
    </location>
</feature>
<comment type="caution">
    <text evidence="5">The sequence shown here is derived from an EMBL/GenBank/DDBJ whole genome shotgun (WGS) entry which is preliminary data.</text>
</comment>
<dbReference type="eggNOG" id="COG2148">
    <property type="taxonomic scope" value="Bacteria"/>
</dbReference>
<dbReference type="STRING" id="1220535.IMCC14465_04950"/>
<evidence type="ECO:0000313" key="6">
    <source>
        <dbReference type="Proteomes" id="UP000004836"/>
    </source>
</evidence>
<feature type="transmembrane region" description="Helical" evidence="3">
    <location>
        <begin position="181"/>
        <end position="204"/>
    </location>
</feature>
<keyword evidence="3" id="KW-1133">Transmembrane helix</keyword>
<comment type="similarity">
    <text evidence="1">Belongs to the bacterial sugar transferase family.</text>
</comment>
<protein>
    <recommendedName>
        <fullName evidence="4">Bacterial sugar transferase domain-containing protein</fullName>
    </recommendedName>
</protein>
<reference evidence="5 6" key="1">
    <citation type="journal article" date="2012" name="J. Bacteriol.">
        <title>Genome Sequence of Strain IMCC14465, Isolated from the East Sea, Belonging to the PS1 Clade of Alphaproteobacteria.</title>
        <authorList>
            <person name="Yang S.J."/>
            <person name="Kang I."/>
            <person name="Cho J.C."/>
        </authorList>
    </citation>
    <scope>NUCLEOTIDE SEQUENCE [LARGE SCALE GENOMIC DNA]</scope>
    <source>
        <strain evidence="5 6">IMCC14465</strain>
    </source>
</reference>
<keyword evidence="6" id="KW-1185">Reference proteome</keyword>
<feature type="domain" description="Bacterial sugar transferase" evidence="4">
    <location>
        <begin position="3"/>
        <end position="196"/>
    </location>
</feature>
<keyword evidence="2" id="KW-0270">Exopolysaccharide synthesis</keyword>
<evidence type="ECO:0000256" key="3">
    <source>
        <dbReference type="SAM" id="Phobius"/>
    </source>
</evidence>
<dbReference type="InterPro" id="IPR003362">
    <property type="entry name" value="Bact_transf"/>
</dbReference>
<dbReference type="Proteomes" id="UP000004836">
    <property type="component" value="Unassembled WGS sequence"/>
</dbReference>
<gene>
    <name evidence="5" type="ORF">IMCC14465_04950</name>
</gene>
<dbReference type="GO" id="GO:0000271">
    <property type="term" value="P:polysaccharide biosynthetic process"/>
    <property type="evidence" value="ECO:0007669"/>
    <property type="project" value="UniProtKB-KW"/>
</dbReference>
<evidence type="ECO:0000259" key="4">
    <source>
        <dbReference type="Pfam" id="PF02397"/>
    </source>
</evidence>
<evidence type="ECO:0000256" key="1">
    <source>
        <dbReference type="ARBA" id="ARBA00006464"/>
    </source>
</evidence>
<proteinExistence type="inferred from homology"/>
<accession>J9DJL2</accession>
<dbReference type="EMBL" id="ALYF01000002">
    <property type="protein sequence ID" value="EJW22101.1"/>
    <property type="molecule type" value="Genomic_DNA"/>
</dbReference>
<evidence type="ECO:0000256" key="2">
    <source>
        <dbReference type="ARBA" id="ARBA00023169"/>
    </source>
</evidence>
<evidence type="ECO:0000313" key="5">
    <source>
        <dbReference type="EMBL" id="EJW22101.1"/>
    </source>
</evidence>
<dbReference type="PANTHER" id="PTHR30576">
    <property type="entry name" value="COLANIC BIOSYNTHESIS UDP-GLUCOSE LIPID CARRIER TRANSFERASE"/>
    <property type="match status" value="1"/>
</dbReference>
<name>J9DJL2_9PROT</name>
<sequence>MQRLSDLILASSALFLLSPLLICICFLLRITGEGKIIYRQQRLGQNLKPFWILKFATMLEASPSMLTGSITVPDDPRVLPVGKILRKTKLNELPQLFNVFLGNMSLVGPRPHVERDLEGIPKKDLMYCYSVKPGLTGIASIIFRNEEGLLEGERDQRAFYRNVIAPYKNKLESWYVKNNKFSIYCTLIVLTIYSVFAGDSQVIFRFFPKLPLPPERLKKKFRNETTVRGG</sequence>
<organism evidence="5 6">
    <name type="scientific">alpha proteobacterium IMCC14465</name>
    <dbReference type="NCBI Taxonomy" id="1220535"/>
    <lineage>
        <taxon>Bacteria</taxon>
        <taxon>Pseudomonadati</taxon>
        <taxon>Pseudomonadota</taxon>
        <taxon>Alphaproteobacteria</taxon>
        <taxon>PS1 clade</taxon>
    </lineage>
</organism>
<keyword evidence="3" id="KW-0812">Transmembrane</keyword>
<dbReference type="Pfam" id="PF02397">
    <property type="entry name" value="Bac_transf"/>
    <property type="match status" value="1"/>
</dbReference>
<dbReference type="PANTHER" id="PTHR30576:SF20">
    <property type="entry name" value="QUINOVOSAMINEPHOSPHOTRANSFERAE-RELATED"/>
    <property type="match status" value="1"/>
</dbReference>
<dbReference type="OrthoDB" id="9808602at2"/>
<dbReference type="AlphaFoldDB" id="J9DJL2"/>
<keyword evidence="3" id="KW-0472">Membrane</keyword>